<dbReference type="OrthoDB" id="4495335at2759"/>
<feature type="compositionally biased region" description="Polar residues" evidence="2">
    <location>
        <begin position="62"/>
        <end position="73"/>
    </location>
</feature>
<evidence type="ECO:0000313" key="4">
    <source>
        <dbReference type="Proteomes" id="UP000799441"/>
    </source>
</evidence>
<evidence type="ECO:0000256" key="1">
    <source>
        <dbReference type="SAM" id="Coils"/>
    </source>
</evidence>
<feature type="region of interest" description="Disordered" evidence="2">
    <location>
        <begin position="410"/>
        <end position="499"/>
    </location>
</feature>
<comment type="caution">
    <text evidence="3">The sequence shown here is derived from an EMBL/GenBank/DDBJ whole genome shotgun (WGS) entry which is preliminary data.</text>
</comment>
<organism evidence="3 4">
    <name type="scientific">Polychaeton citri CBS 116435</name>
    <dbReference type="NCBI Taxonomy" id="1314669"/>
    <lineage>
        <taxon>Eukaryota</taxon>
        <taxon>Fungi</taxon>
        <taxon>Dikarya</taxon>
        <taxon>Ascomycota</taxon>
        <taxon>Pezizomycotina</taxon>
        <taxon>Dothideomycetes</taxon>
        <taxon>Dothideomycetidae</taxon>
        <taxon>Capnodiales</taxon>
        <taxon>Capnodiaceae</taxon>
        <taxon>Polychaeton</taxon>
    </lineage>
</organism>
<keyword evidence="4" id="KW-1185">Reference proteome</keyword>
<name>A0A9P4Q0M7_9PEZI</name>
<dbReference type="PANTHER" id="PTHR42041">
    <property type="entry name" value="DNA ENDONUCLEASE ACTIVATOR CTP1 C-TERMINAL DOMAIN-CONTAINING PROTEIN"/>
    <property type="match status" value="1"/>
</dbReference>
<keyword evidence="1" id="KW-0175">Coiled coil</keyword>
<feature type="compositionally biased region" description="Polar residues" evidence="2">
    <location>
        <begin position="1"/>
        <end position="24"/>
    </location>
</feature>
<proteinExistence type="predicted"/>
<protein>
    <submittedName>
        <fullName evidence="3">Uncharacterized protein</fullName>
    </submittedName>
</protein>
<evidence type="ECO:0000256" key="2">
    <source>
        <dbReference type="SAM" id="MobiDB-lite"/>
    </source>
</evidence>
<feature type="region of interest" description="Disordered" evidence="2">
    <location>
        <begin position="1"/>
        <end position="73"/>
    </location>
</feature>
<feature type="coiled-coil region" evidence="1">
    <location>
        <begin position="99"/>
        <end position="140"/>
    </location>
</feature>
<dbReference type="Proteomes" id="UP000799441">
    <property type="component" value="Unassembled WGS sequence"/>
</dbReference>
<gene>
    <name evidence="3" type="ORF">K431DRAFT_315896</name>
</gene>
<evidence type="ECO:0000313" key="3">
    <source>
        <dbReference type="EMBL" id="KAF2717305.1"/>
    </source>
</evidence>
<dbReference type="PANTHER" id="PTHR42041:SF1">
    <property type="entry name" value="DNA ENDONUCLEASE ACTIVATOR CTP1 C-TERMINAL DOMAIN-CONTAINING PROTEIN"/>
    <property type="match status" value="1"/>
</dbReference>
<sequence length="551" mass="62784">MNSPLQQLSSHRLNAMSSSPQKAGTDSTTDSSSQSQHSSSPTRKPHAQLLPQSPSLPEFPSLQRQSHVRTNSDVHVQGLVKRFEHLDVRDRDAEHNERRRRDEAKLRRAEIAREEAESDVSRYREELRALRKDMEEIREQERIHGRRAEATKDDFQREKEQFAASVVLYEKEIRRSRKEAFKSSSAVLKLQEELKSARNQLHVTNQTLDLEKQKIQRRDQDTFNAQYQLVSVQEEVDKLKMQLRVVEEEKEALKSSLQQEEVARIAAEGRIALPVGDDEFASPKKTFQLVLPHVEDDKENVPTGSPSPQKRMRFAMETQDLKDELARERRWRHRADDMVEFLQLECRFGCCACHRRQRLQRPQPTSRAPTPPSSLPQPQIELITLEKTEEVIIDEMEIDPDVVDLENQPASPVHRIPLPEAELRQSKTTTTTIPVHFDTPVRPRPQPIFTSSFDTPHNDDGSSCPPSRPLSVGSKPVNHTSYAPSHQAAAQAEQNDPGTAVVDPLNPGFDRAAALAAIEYRRGRAKSIAQGTATPRRAMLHGIAVRRDITR</sequence>
<feature type="coiled-coil region" evidence="1">
    <location>
        <begin position="187"/>
        <end position="263"/>
    </location>
</feature>
<feature type="compositionally biased region" description="Low complexity" evidence="2">
    <location>
        <begin position="25"/>
        <end position="40"/>
    </location>
</feature>
<reference evidence="3" key="1">
    <citation type="journal article" date="2020" name="Stud. Mycol.">
        <title>101 Dothideomycetes genomes: a test case for predicting lifestyles and emergence of pathogens.</title>
        <authorList>
            <person name="Haridas S."/>
            <person name="Albert R."/>
            <person name="Binder M."/>
            <person name="Bloem J."/>
            <person name="Labutti K."/>
            <person name="Salamov A."/>
            <person name="Andreopoulos B."/>
            <person name="Baker S."/>
            <person name="Barry K."/>
            <person name="Bills G."/>
            <person name="Bluhm B."/>
            <person name="Cannon C."/>
            <person name="Castanera R."/>
            <person name="Culley D."/>
            <person name="Daum C."/>
            <person name="Ezra D."/>
            <person name="Gonzalez J."/>
            <person name="Henrissat B."/>
            <person name="Kuo A."/>
            <person name="Liang C."/>
            <person name="Lipzen A."/>
            <person name="Lutzoni F."/>
            <person name="Magnuson J."/>
            <person name="Mondo S."/>
            <person name="Nolan M."/>
            <person name="Ohm R."/>
            <person name="Pangilinan J."/>
            <person name="Park H.-J."/>
            <person name="Ramirez L."/>
            <person name="Alfaro M."/>
            <person name="Sun H."/>
            <person name="Tritt A."/>
            <person name="Yoshinaga Y."/>
            <person name="Zwiers L.-H."/>
            <person name="Turgeon B."/>
            <person name="Goodwin S."/>
            <person name="Spatafora J."/>
            <person name="Crous P."/>
            <person name="Grigoriev I."/>
        </authorList>
    </citation>
    <scope>NUCLEOTIDE SEQUENCE</scope>
    <source>
        <strain evidence="3">CBS 116435</strain>
    </source>
</reference>
<dbReference type="EMBL" id="MU003847">
    <property type="protein sequence ID" value="KAF2717305.1"/>
    <property type="molecule type" value="Genomic_DNA"/>
</dbReference>
<dbReference type="AlphaFoldDB" id="A0A9P4Q0M7"/>
<feature type="region of interest" description="Disordered" evidence="2">
    <location>
        <begin position="357"/>
        <end position="379"/>
    </location>
</feature>
<accession>A0A9P4Q0M7</accession>